<feature type="transmembrane region" description="Helical" evidence="11">
    <location>
        <begin position="99"/>
        <end position="117"/>
    </location>
</feature>
<dbReference type="GO" id="GO:0004129">
    <property type="term" value="F:cytochrome-c oxidase activity"/>
    <property type="evidence" value="ECO:0007669"/>
    <property type="project" value="UniProtKB-EC"/>
</dbReference>
<feature type="transmembrane region" description="Helical" evidence="11">
    <location>
        <begin position="69"/>
        <end position="87"/>
    </location>
</feature>
<protein>
    <recommendedName>
        <fullName evidence="3">cytochrome-c oxidase</fullName>
        <ecNumber evidence="3">7.1.1.9</ecNumber>
    </recommendedName>
    <alternativeName>
        <fullName evidence="8">Cytochrome aa3 subunit 3</fullName>
    </alternativeName>
    <alternativeName>
        <fullName evidence="9">Cytochrome c oxidase polypeptide III</fullName>
    </alternativeName>
</protein>
<dbReference type="InterPro" id="IPR035973">
    <property type="entry name" value="Cyt_c_oxidase_su3-like_sf"/>
</dbReference>
<evidence type="ECO:0000259" key="12">
    <source>
        <dbReference type="PROSITE" id="PS50253"/>
    </source>
</evidence>
<dbReference type="PANTHER" id="PTHR11403">
    <property type="entry name" value="CYTOCHROME C OXIDASE SUBUNIT III"/>
    <property type="match status" value="1"/>
</dbReference>
<gene>
    <name evidence="13" type="ORF">IPN02_14835</name>
</gene>
<dbReference type="InterPro" id="IPR013833">
    <property type="entry name" value="Cyt_c_oxidase_su3_a-hlx"/>
</dbReference>
<comment type="similarity">
    <text evidence="2 10">Belongs to the cytochrome c oxidase subunit 3 family.</text>
</comment>
<dbReference type="GO" id="GO:0005886">
    <property type="term" value="C:plasma membrane"/>
    <property type="evidence" value="ECO:0007669"/>
    <property type="project" value="UniProtKB-SubCell"/>
</dbReference>
<reference evidence="13 14" key="1">
    <citation type="submission" date="2020-10" db="EMBL/GenBank/DDBJ databases">
        <title>Connecting structure to function with the recovery of over 1000 high-quality activated sludge metagenome-assembled genomes encoding full-length rRNA genes using long-read sequencing.</title>
        <authorList>
            <person name="Singleton C.M."/>
            <person name="Petriglieri F."/>
            <person name="Kristensen J.M."/>
            <person name="Kirkegaard R.H."/>
            <person name="Michaelsen T.Y."/>
            <person name="Andersen M.H."/>
            <person name="Karst S.M."/>
            <person name="Dueholm M.S."/>
            <person name="Nielsen P.H."/>
            <person name="Albertsen M."/>
        </authorList>
    </citation>
    <scope>NUCLEOTIDE SEQUENCE [LARGE SCALE GENOMIC DNA]</scope>
    <source>
        <strain evidence="13">Lyne_18-Q3-R50-59_MAXAC.006</strain>
    </source>
</reference>
<organism evidence="13 14">
    <name type="scientific">Candidatus Neomicrothrix subdominans</name>
    <dbReference type="NCBI Taxonomy" id="2954438"/>
    <lineage>
        <taxon>Bacteria</taxon>
        <taxon>Bacillati</taxon>
        <taxon>Actinomycetota</taxon>
        <taxon>Acidimicrobiia</taxon>
        <taxon>Acidimicrobiales</taxon>
        <taxon>Microthrixaceae</taxon>
        <taxon>Candidatus Neomicrothrix</taxon>
    </lineage>
</organism>
<evidence type="ECO:0000256" key="8">
    <source>
        <dbReference type="ARBA" id="ARBA00031400"/>
    </source>
</evidence>
<evidence type="ECO:0000256" key="3">
    <source>
        <dbReference type="ARBA" id="ARBA00012949"/>
    </source>
</evidence>
<comment type="caution">
    <text evidence="13">The sequence shown here is derived from an EMBL/GenBank/DDBJ whole genome shotgun (WGS) entry which is preliminary data.</text>
</comment>
<dbReference type="CDD" id="cd00386">
    <property type="entry name" value="Heme_Cu_Oxidase_III_like"/>
    <property type="match status" value="1"/>
</dbReference>
<comment type="subcellular location">
    <subcellularLocation>
        <location evidence="1 10">Cell membrane</location>
        <topology evidence="1 10">Multi-pass membrane protein</topology>
    </subcellularLocation>
</comment>
<feature type="transmembrane region" description="Helical" evidence="11">
    <location>
        <begin position="28"/>
        <end position="49"/>
    </location>
</feature>
<dbReference type="AlphaFoldDB" id="A0A936TDX4"/>
<feature type="transmembrane region" description="Helical" evidence="11">
    <location>
        <begin position="137"/>
        <end position="159"/>
    </location>
</feature>
<keyword evidence="5 10" id="KW-0812">Transmembrane</keyword>
<accession>A0A936TDX4</accession>
<dbReference type="SUPFAM" id="SSF81452">
    <property type="entry name" value="Cytochrome c oxidase subunit III-like"/>
    <property type="match status" value="1"/>
</dbReference>
<dbReference type="EMBL" id="JADJZA010000008">
    <property type="protein sequence ID" value="MBK9298076.1"/>
    <property type="molecule type" value="Genomic_DNA"/>
</dbReference>
<evidence type="ECO:0000256" key="6">
    <source>
        <dbReference type="ARBA" id="ARBA00022989"/>
    </source>
</evidence>
<dbReference type="Pfam" id="PF00510">
    <property type="entry name" value="COX3"/>
    <property type="match status" value="1"/>
</dbReference>
<evidence type="ECO:0000313" key="14">
    <source>
        <dbReference type="Proteomes" id="UP000727993"/>
    </source>
</evidence>
<keyword evidence="4" id="KW-1003">Cell membrane</keyword>
<keyword evidence="7 11" id="KW-0472">Membrane</keyword>
<dbReference type="EC" id="7.1.1.9" evidence="3"/>
<name>A0A936TDX4_9ACTN</name>
<dbReference type="Proteomes" id="UP000727993">
    <property type="component" value="Unassembled WGS sequence"/>
</dbReference>
<evidence type="ECO:0000256" key="7">
    <source>
        <dbReference type="ARBA" id="ARBA00023136"/>
    </source>
</evidence>
<evidence type="ECO:0000256" key="11">
    <source>
        <dbReference type="SAM" id="Phobius"/>
    </source>
</evidence>
<evidence type="ECO:0000256" key="1">
    <source>
        <dbReference type="ARBA" id="ARBA00004651"/>
    </source>
</evidence>
<feature type="transmembrane region" description="Helical" evidence="11">
    <location>
        <begin position="179"/>
        <end position="198"/>
    </location>
</feature>
<evidence type="ECO:0000256" key="9">
    <source>
        <dbReference type="ARBA" id="ARBA00031625"/>
    </source>
</evidence>
<dbReference type="GO" id="GO:0019646">
    <property type="term" value="P:aerobic electron transport chain"/>
    <property type="evidence" value="ECO:0007669"/>
    <property type="project" value="InterPro"/>
</dbReference>
<feature type="domain" description="Heme-copper oxidase subunit III family profile" evidence="12">
    <location>
        <begin position="1"/>
        <end position="199"/>
    </location>
</feature>
<proteinExistence type="inferred from homology"/>
<dbReference type="InterPro" id="IPR024791">
    <property type="entry name" value="Cyt_c/ubiquinol_Oxase_su3"/>
</dbReference>
<dbReference type="InterPro" id="IPR000298">
    <property type="entry name" value="Cyt_c_oxidase-like_su3"/>
</dbReference>
<dbReference type="PROSITE" id="PS50253">
    <property type="entry name" value="COX3"/>
    <property type="match status" value="1"/>
</dbReference>
<evidence type="ECO:0000313" key="13">
    <source>
        <dbReference type="EMBL" id="MBK9298076.1"/>
    </source>
</evidence>
<evidence type="ECO:0000256" key="4">
    <source>
        <dbReference type="ARBA" id="ARBA00022475"/>
    </source>
</evidence>
<sequence>MADLAPDFTTASADIGVKPTIRRPTPAAVGMAVWLGSEVMFFSGLFAAWFTLRSANDPWPPAGIGLEVWRTAIFTVLLVASSGTMILSHRAAERRQMRAAIGWGGLTLALGIAFMANQTVEYLGNGFTMDSGGAYGSIYYLLTGFHGLHVVLGLGLLVFYLTALRTETDTPGFRLATDWYWHFVDVVWVAVFLTVYVIG</sequence>
<evidence type="ECO:0000256" key="5">
    <source>
        <dbReference type="ARBA" id="ARBA00022692"/>
    </source>
</evidence>
<keyword evidence="6 11" id="KW-1133">Transmembrane helix</keyword>
<dbReference type="PANTHER" id="PTHR11403:SF2">
    <property type="entry name" value="CYTOCHROME BO(3) UBIQUINOL OXIDASE SUBUNIT 3"/>
    <property type="match status" value="1"/>
</dbReference>
<dbReference type="Gene3D" id="1.20.120.80">
    <property type="entry name" value="Cytochrome c oxidase, subunit III, four-helix bundle"/>
    <property type="match status" value="1"/>
</dbReference>
<evidence type="ECO:0000256" key="10">
    <source>
        <dbReference type="RuleBase" id="RU003376"/>
    </source>
</evidence>
<evidence type="ECO:0000256" key="2">
    <source>
        <dbReference type="ARBA" id="ARBA00010581"/>
    </source>
</evidence>